<evidence type="ECO:0000313" key="6">
    <source>
        <dbReference type="Proteomes" id="UP000754883"/>
    </source>
</evidence>
<dbReference type="PANTHER" id="PTHR24123">
    <property type="entry name" value="ANKYRIN REPEAT-CONTAINING"/>
    <property type="match status" value="1"/>
</dbReference>
<reference evidence="5" key="1">
    <citation type="submission" date="2021-10" db="EMBL/GenBank/DDBJ databases">
        <authorList>
            <person name="Piombo E."/>
        </authorList>
    </citation>
    <scope>NUCLEOTIDE SEQUENCE</scope>
</reference>
<dbReference type="InterPro" id="IPR051165">
    <property type="entry name" value="Multifunctional_ANK_Repeat"/>
</dbReference>
<dbReference type="Pfam" id="PF00023">
    <property type="entry name" value="Ank"/>
    <property type="match status" value="1"/>
</dbReference>
<dbReference type="InterPro" id="IPR036770">
    <property type="entry name" value="Ankyrin_rpt-contain_sf"/>
</dbReference>
<feature type="repeat" description="ANK" evidence="3">
    <location>
        <begin position="136"/>
        <end position="168"/>
    </location>
</feature>
<sequence length="757" mass="82510">MSANGDIQDKAVLETEPPSVDAPSANESAHHNLIRLPDSAESSVTTDPEGSEDGKIDNRQPALHRLLLRMSELEPPIGKEDLDSELSKALSEDKSQLSLHGADGKTALHVATKHGLVDAAEWLIDAGADISLTDNDGRQSLHTACLEGHTKVAELLLKKGASAAATDNVGYQPLHMACFLGHSELARLLLRNGADIEARQHTDHAATPLYEAAWNGHVDVVDLLLKAGANTKSLTGTNWSSLHAASWNGHAEVVSLLIAKDKSNMDAVEQNNNWTALNAAVYGGHANVVSILLEHGSTLATRDNDGWSPLLTAANKHPDLIEMLLQSGRPSEELQLEAHSNRSKSTPLLATSLEGFVGGVRRLIDAGADLSAQDIDGDTALHRASGVRDDEWGFDDLTDEDRHNSKFIDLPADRHGAVVQLLLNAGAANLSARNKDGRTALYLAFKGYGDKPPNETVMRILLKWSELEKADFGVDDVWKEAVEWAAGNSKTHDIAQLLFEKKLKASQPPAPINRNAIGWAAHERNTNVLALLVSTSPQTGDISNALKSALKSLVPQSTEKLPDEPEGAQFFKVLWLLISACARDSEIENDIRNALNSVQKLNSQTQGPVPIGTNKGQASYGAQQEPKTKSNQSTYLQTIEDILREPPYPLMHHHKQQYRLPLPKAEAKDLLERFEVPIVQFYKSEIESGTIRRYRQLKEVIYDKGPQEIMTTAVKELANITGGDSLFPGHSIGLETKPAFTWIHLPSTNINWMNVSI</sequence>
<name>A0A9N9XZS6_9HYPO</name>
<keyword evidence="2 3" id="KW-0040">ANK repeat</keyword>
<proteinExistence type="predicted"/>
<feature type="region of interest" description="Disordered" evidence="4">
    <location>
        <begin position="1"/>
        <end position="59"/>
    </location>
</feature>
<dbReference type="PANTHER" id="PTHR24123:SF33">
    <property type="entry name" value="PROTEIN HOS4"/>
    <property type="match status" value="1"/>
</dbReference>
<evidence type="ECO:0008006" key="7">
    <source>
        <dbReference type="Google" id="ProtNLM"/>
    </source>
</evidence>
<dbReference type="PROSITE" id="PS50088">
    <property type="entry name" value="ANK_REPEAT"/>
    <property type="match status" value="5"/>
</dbReference>
<evidence type="ECO:0000256" key="1">
    <source>
        <dbReference type="ARBA" id="ARBA00022737"/>
    </source>
</evidence>
<evidence type="ECO:0000313" key="5">
    <source>
        <dbReference type="EMBL" id="CAG9982985.1"/>
    </source>
</evidence>
<dbReference type="AlphaFoldDB" id="A0A9N9XZS6"/>
<dbReference type="PROSITE" id="PS50297">
    <property type="entry name" value="ANK_REP_REGION"/>
    <property type="match status" value="5"/>
</dbReference>
<dbReference type="InterPro" id="IPR002110">
    <property type="entry name" value="Ankyrin_rpt"/>
</dbReference>
<evidence type="ECO:0000256" key="2">
    <source>
        <dbReference type="ARBA" id="ARBA00023043"/>
    </source>
</evidence>
<evidence type="ECO:0000256" key="3">
    <source>
        <dbReference type="PROSITE-ProRule" id="PRU00023"/>
    </source>
</evidence>
<feature type="repeat" description="ANK" evidence="3">
    <location>
        <begin position="169"/>
        <end position="201"/>
    </location>
</feature>
<dbReference type="Pfam" id="PF12796">
    <property type="entry name" value="Ank_2"/>
    <property type="match status" value="2"/>
</dbReference>
<organism evidence="5 6">
    <name type="scientific">Clonostachys byssicola</name>
    <dbReference type="NCBI Taxonomy" id="160290"/>
    <lineage>
        <taxon>Eukaryota</taxon>
        <taxon>Fungi</taxon>
        <taxon>Dikarya</taxon>
        <taxon>Ascomycota</taxon>
        <taxon>Pezizomycotina</taxon>
        <taxon>Sordariomycetes</taxon>
        <taxon>Hypocreomycetidae</taxon>
        <taxon>Hypocreales</taxon>
        <taxon>Bionectriaceae</taxon>
        <taxon>Clonostachys</taxon>
    </lineage>
</organism>
<dbReference type="PRINTS" id="PR01415">
    <property type="entry name" value="ANKYRIN"/>
</dbReference>
<dbReference type="SUPFAM" id="SSF48403">
    <property type="entry name" value="Ankyrin repeat"/>
    <property type="match status" value="2"/>
</dbReference>
<dbReference type="SMART" id="SM00248">
    <property type="entry name" value="ANK"/>
    <property type="match status" value="11"/>
</dbReference>
<feature type="repeat" description="ANK" evidence="3">
    <location>
        <begin position="204"/>
        <end position="236"/>
    </location>
</feature>
<evidence type="ECO:0000256" key="4">
    <source>
        <dbReference type="SAM" id="MobiDB-lite"/>
    </source>
</evidence>
<dbReference type="OrthoDB" id="341259at2759"/>
<keyword evidence="1" id="KW-0677">Repeat</keyword>
<protein>
    <recommendedName>
        <fullName evidence="7">Ankyrin repeat protein</fullName>
    </recommendedName>
</protein>
<dbReference type="EMBL" id="CABFNO020001350">
    <property type="protein sequence ID" value="CAG9982985.1"/>
    <property type="molecule type" value="Genomic_DNA"/>
</dbReference>
<comment type="caution">
    <text evidence="5">The sequence shown here is derived from an EMBL/GenBank/DDBJ whole genome shotgun (WGS) entry which is preliminary data.</text>
</comment>
<accession>A0A9N9XZS6</accession>
<dbReference type="Proteomes" id="UP000754883">
    <property type="component" value="Unassembled WGS sequence"/>
</dbReference>
<feature type="region of interest" description="Disordered" evidence="4">
    <location>
        <begin position="603"/>
        <end position="633"/>
    </location>
</feature>
<keyword evidence="6" id="KW-1185">Reference proteome</keyword>
<feature type="repeat" description="ANK" evidence="3">
    <location>
        <begin position="103"/>
        <end position="135"/>
    </location>
</feature>
<gene>
    <name evidence="5" type="ORF">CBYS24578_00011259</name>
</gene>
<dbReference type="Gene3D" id="1.25.40.20">
    <property type="entry name" value="Ankyrin repeat-containing domain"/>
    <property type="match status" value="4"/>
</dbReference>
<feature type="repeat" description="ANK" evidence="3">
    <location>
        <begin position="272"/>
        <end position="304"/>
    </location>
</feature>